<dbReference type="Gene3D" id="1.10.340.70">
    <property type="match status" value="1"/>
</dbReference>
<dbReference type="PROSITE" id="PS50994">
    <property type="entry name" value="INTEGRASE"/>
    <property type="match status" value="1"/>
</dbReference>
<dbReference type="InterPro" id="IPR041588">
    <property type="entry name" value="Integrase_H2C2"/>
</dbReference>
<dbReference type="PANTHER" id="PTHR37984">
    <property type="entry name" value="PROTEIN CBG26694"/>
    <property type="match status" value="1"/>
</dbReference>
<sequence length="1359" mass="152589">MDTLKPPENLKLTGNVDSNWRSFKQQFELYMAAIGMDTKREARKVALLLTIAGPQAIEVSRRKHLINFLTDLRLKAKTCNFDQLSDSMMRDQIVFGIGDAKLRQRLLRETELTLQEAIKICQASELAQLHVKTFGEIIPKSMSSNTDAAIGAVSVKETFFVGMVTCENLQESENTGCGQLSVNAQCQEDAVKNDKWVAPLQINEALVTLKLDTGAKANLISMSDIKNMTEKPKIKKKPILLKDYNGKSIDSLGICRLKVTVKDKVHHLLFTVVAEELESLLGDKACENLNLVKRVYHINHDNSAVTTSNSVDDIVQSFVDVFKGFGVLPYVYKIQLKENAQPVVHPARRIPAPLKDRLKKELDIRIRYSFLRMPFGIISASEIFHRAMENIIEGLEGVRAYIDDIIIWGSSLQEHNSRLTKVLQKIRVSGLKLNKDKCQFGVQELLFLGDKLSSQGIQPDSEKINAILKMKCPTERKGVQRIMGMVNYIGKFIPNLSSKTSCLRELLQKTTDFAWTDKHESEWQQLKIALTSAPVLQFFDPTKKTKESTDASKNGLGAVLLQADDEIWKPVAYASRSMTDSECRYAQIKKECLGLVFGLEKFHNYVYGLPTFTAETDHRPLIAIIKKNLNEMTPRIQRLMMKLQRYDFNLVYTPGKYLVLADTLSRASTQNSENTTEEDVEIHVNLVRTAFPVSDAKSKQIAEETRKDDELQAVTDNMYNGWLVSSSPKFHDIRDDLCVVDGILLKQNRIVIPQSLRQDILHRIHEGHLGIEKCKRRARETVFWHGINKDIEKMVRQCDTCQKYRNNQTKEPMIIPDLPTSPWEKVGMDLFHLNGNNYLVVIDYYSNYPELALLSNMSSKCVITHAKSIFARHGIPQTVVSDNGPCFSSKEWQDFSVQYDFKHVTSSPEYAQSNGKAEKGVHILKQLLKKAADSKSDPYLALLNYRTSPLECGMAPAEMLMNRKLRTTLPSCAKRKGNVKMKQKLKQLKDRQKFYYDRATKHLQPLGGAKLGEKPGMETSHHIVRARRSLVQATAGIGGLSVWSLHRLGVEVLTTGCCVAAAISQYASAPVGSKFLKERTAGLFSDAAENFAQQKLKLYSPGDGVGTTLSPGKGLDEESYRARLAVCDVLQTACHPLPPSADTISQRADPPISGSPVSGSNAPMPAAWFGGGLDRLIAPLAPPLNRVHAYLPGSATCGIPGPLRWTLPDPGEVRRCPQFLHNPWVGTGLVDLQEPHGMHFSDPRCQRRLTRIRHDTTTQSKLGWNHPRDFLMLYYLNWLVYMCNHHILPSYRQDVASAASPSLLGALASAPTVGSSQESHAEGWKGQQHWRVGRYPQFIGQFRRTSPFPPLGNEGYLRN</sequence>
<evidence type="ECO:0000256" key="3">
    <source>
        <dbReference type="ARBA" id="ARBA00039658"/>
    </source>
</evidence>
<evidence type="ECO:0000259" key="5">
    <source>
        <dbReference type="PROSITE" id="PS50994"/>
    </source>
</evidence>
<dbReference type="InterPro" id="IPR012337">
    <property type="entry name" value="RNaseH-like_sf"/>
</dbReference>
<dbReference type="InterPro" id="IPR001584">
    <property type="entry name" value="Integrase_cat-core"/>
</dbReference>
<dbReference type="Proteomes" id="UP000830375">
    <property type="component" value="Unassembled WGS sequence"/>
</dbReference>
<dbReference type="InterPro" id="IPR021109">
    <property type="entry name" value="Peptidase_aspartic_dom_sf"/>
</dbReference>
<reference evidence="6 7" key="1">
    <citation type="submission" date="2022-01" db="EMBL/GenBank/DDBJ databases">
        <title>A high-quality chromosome-level genome assembly of rohu carp, Labeo rohita.</title>
        <authorList>
            <person name="Arick M.A. II"/>
            <person name="Hsu C.-Y."/>
            <person name="Magbanua Z."/>
            <person name="Pechanova O."/>
            <person name="Grover C."/>
            <person name="Miller E."/>
            <person name="Thrash A."/>
            <person name="Ezzel L."/>
            <person name="Alam S."/>
            <person name="Benzie J."/>
            <person name="Hamilton M."/>
            <person name="Karsi A."/>
            <person name="Lawrence M.L."/>
            <person name="Peterson D.G."/>
        </authorList>
    </citation>
    <scope>NUCLEOTIDE SEQUENCE [LARGE SCALE GENOMIC DNA]</scope>
    <source>
        <strain evidence="7">BAU-BD-2019</strain>
        <tissue evidence="6">Blood</tissue>
    </source>
</reference>
<dbReference type="EMBL" id="JACTAM010002714">
    <property type="protein sequence ID" value="KAI2643887.1"/>
    <property type="molecule type" value="Genomic_DNA"/>
</dbReference>
<evidence type="ECO:0000256" key="4">
    <source>
        <dbReference type="SAM" id="MobiDB-lite"/>
    </source>
</evidence>
<dbReference type="Gene3D" id="3.30.70.270">
    <property type="match status" value="2"/>
</dbReference>
<dbReference type="InterPro" id="IPR043128">
    <property type="entry name" value="Rev_trsase/Diguanyl_cyclase"/>
</dbReference>
<accession>A0ABQ8L1Q2</accession>
<dbReference type="SUPFAM" id="SSF50630">
    <property type="entry name" value="Acid proteases"/>
    <property type="match status" value="1"/>
</dbReference>
<dbReference type="EC" id="3.1.26.4" evidence="2"/>
<proteinExistence type="inferred from homology"/>
<feature type="domain" description="Integrase catalytic" evidence="5">
    <location>
        <begin position="818"/>
        <end position="988"/>
    </location>
</feature>
<dbReference type="Gene3D" id="2.40.70.10">
    <property type="entry name" value="Acid Proteases"/>
    <property type="match status" value="1"/>
</dbReference>
<dbReference type="Gene3D" id="3.30.420.10">
    <property type="entry name" value="Ribonuclease H-like superfamily/Ribonuclease H"/>
    <property type="match status" value="1"/>
</dbReference>
<evidence type="ECO:0000256" key="2">
    <source>
        <dbReference type="ARBA" id="ARBA00012180"/>
    </source>
</evidence>
<gene>
    <name evidence="6" type="ORF">H4Q32_029743</name>
</gene>
<name>A0ABQ8L1Q2_LABRO</name>
<comment type="similarity">
    <text evidence="1">Belongs to the beta type-B retroviral polymerase family. HERV class-II K(HML-2) pol subfamily.</text>
</comment>
<evidence type="ECO:0000256" key="1">
    <source>
        <dbReference type="ARBA" id="ARBA00010879"/>
    </source>
</evidence>
<dbReference type="InterPro" id="IPR041577">
    <property type="entry name" value="RT_RNaseH_2"/>
</dbReference>
<dbReference type="PANTHER" id="PTHR37984:SF8">
    <property type="entry name" value="CCHC-TYPE DOMAIN-CONTAINING PROTEIN"/>
    <property type="match status" value="1"/>
</dbReference>
<comment type="caution">
    <text evidence="6">The sequence shown here is derived from an EMBL/GenBank/DDBJ whole genome shotgun (WGS) entry which is preliminary data.</text>
</comment>
<dbReference type="SUPFAM" id="SSF53098">
    <property type="entry name" value="Ribonuclease H-like"/>
    <property type="match status" value="1"/>
</dbReference>
<dbReference type="InterPro" id="IPR000477">
    <property type="entry name" value="RT_dom"/>
</dbReference>
<dbReference type="SUPFAM" id="SSF56672">
    <property type="entry name" value="DNA/RNA polymerases"/>
    <property type="match status" value="1"/>
</dbReference>
<dbReference type="InterPro" id="IPR036397">
    <property type="entry name" value="RNaseH_sf"/>
</dbReference>
<feature type="region of interest" description="Disordered" evidence="4">
    <location>
        <begin position="1140"/>
        <end position="1159"/>
    </location>
</feature>
<dbReference type="CDD" id="cd01647">
    <property type="entry name" value="RT_LTR"/>
    <property type="match status" value="1"/>
</dbReference>
<keyword evidence="7" id="KW-1185">Reference proteome</keyword>
<evidence type="ECO:0000313" key="7">
    <source>
        <dbReference type="Proteomes" id="UP000830375"/>
    </source>
</evidence>
<dbReference type="Pfam" id="PF00078">
    <property type="entry name" value="RVT_1"/>
    <property type="match status" value="1"/>
</dbReference>
<dbReference type="CDD" id="cd09274">
    <property type="entry name" value="RNase_HI_RT_Ty3"/>
    <property type="match status" value="1"/>
</dbReference>
<dbReference type="InterPro" id="IPR050951">
    <property type="entry name" value="Retrovirus_Pol_polyprotein"/>
</dbReference>
<dbReference type="InterPro" id="IPR043502">
    <property type="entry name" value="DNA/RNA_pol_sf"/>
</dbReference>
<dbReference type="Pfam" id="PF00665">
    <property type="entry name" value="rve"/>
    <property type="match status" value="1"/>
</dbReference>
<protein>
    <recommendedName>
        <fullName evidence="3">Gypsy retrotransposon integrase-like protein 1</fullName>
        <ecNumber evidence="2">3.1.26.4</ecNumber>
    </recommendedName>
</protein>
<dbReference type="Pfam" id="PF17919">
    <property type="entry name" value="RT_RNaseH_2"/>
    <property type="match status" value="1"/>
</dbReference>
<dbReference type="Pfam" id="PF17921">
    <property type="entry name" value="Integrase_H2C2"/>
    <property type="match status" value="1"/>
</dbReference>
<organism evidence="6 7">
    <name type="scientific">Labeo rohita</name>
    <name type="common">Indian major carp</name>
    <name type="synonym">Cyprinus rohita</name>
    <dbReference type="NCBI Taxonomy" id="84645"/>
    <lineage>
        <taxon>Eukaryota</taxon>
        <taxon>Metazoa</taxon>
        <taxon>Chordata</taxon>
        <taxon>Craniata</taxon>
        <taxon>Vertebrata</taxon>
        <taxon>Euteleostomi</taxon>
        <taxon>Actinopterygii</taxon>
        <taxon>Neopterygii</taxon>
        <taxon>Teleostei</taxon>
        <taxon>Ostariophysi</taxon>
        <taxon>Cypriniformes</taxon>
        <taxon>Cyprinidae</taxon>
        <taxon>Labeoninae</taxon>
        <taxon>Labeonini</taxon>
        <taxon>Labeo</taxon>
    </lineage>
</organism>
<evidence type="ECO:0000313" key="6">
    <source>
        <dbReference type="EMBL" id="KAI2643887.1"/>
    </source>
</evidence>